<proteinExistence type="inferred from homology"/>
<organism evidence="11 13">
    <name type="scientific">Burkholderia glumae</name>
    <name type="common">Pseudomonas glumae</name>
    <dbReference type="NCBI Taxonomy" id="337"/>
    <lineage>
        <taxon>Bacteria</taxon>
        <taxon>Pseudomonadati</taxon>
        <taxon>Pseudomonadota</taxon>
        <taxon>Betaproteobacteria</taxon>
        <taxon>Burkholderiales</taxon>
        <taxon>Burkholderiaceae</taxon>
        <taxon>Burkholderia</taxon>
    </lineage>
</organism>
<evidence type="ECO:0000256" key="8">
    <source>
        <dbReference type="RuleBase" id="RU363032"/>
    </source>
</evidence>
<evidence type="ECO:0000256" key="7">
    <source>
        <dbReference type="ARBA" id="ARBA00023136"/>
    </source>
</evidence>
<dbReference type="AlphaFoldDB" id="A0AAQ0BW15"/>
<dbReference type="InterPro" id="IPR035906">
    <property type="entry name" value="MetI-like_sf"/>
</dbReference>
<keyword evidence="2 8" id="KW-0813">Transport</keyword>
<evidence type="ECO:0000256" key="9">
    <source>
        <dbReference type="SAM" id="MobiDB-lite"/>
    </source>
</evidence>
<dbReference type="CDD" id="cd06261">
    <property type="entry name" value="TM_PBP2"/>
    <property type="match status" value="1"/>
</dbReference>
<dbReference type="PANTHER" id="PTHR43357:SF4">
    <property type="entry name" value="INNER MEMBRANE ABC TRANSPORTER PERMEASE PROTEIN YDCV"/>
    <property type="match status" value="1"/>
</dbReference>
<feature type="domain" description="ABC transmembrane type-1" evidence="10">
    <location>
        <begin position="104"/>
        <end position="294"/>
    </location>
</feature>
<keyword evidence="6 8" id="KW-1133">Transmembrane helix</keyword>
<comment type="similarity">
    <text evidence="8">Belongs to the binding-protein-dependent transport system permease family.</text>
</comment>
<dbReference type="Gene3D" id="1.10.3720.10">
    <property type="entry name" value="MetI-like"/>
    <property type="match status" value="1"/>
</dbReference>
<dbReference type="GO" id="GO:0055085">
    <property type="term" value="P:transmembrane transport"/>
    <property type="evidence" value="ECO:0007669"/>
    <property type="project" value="InterPro"/>
</dbReference>
<evidence type="ECO:0000256" key="2">
    <source>
        <dbReference type="ARBA" id="ARBA00022448"/>
    </source>
</evidence>
<accession>A0AAQ0BW15</accession>
<keyword evidence="7 8" id="KW-0472">Membrane</keyword>
<dbReference type="GO" id="GO:0005886">
    <property type="term" value="C:plasma membrane"/>
    <property type="evidence" value="ECO:0007669"/>
    <property type="project" value="UniProtKB-SubCell"/>
</dbReference>
<evidence type="ECO:0000313" key="11">
    <source>
        <dbReference type="EMBL" id="QPQ94027.1"/>
    </source>
</evidence>
<feature type="transmembrane region" description="Helical" evidence="8">
    <location>
        <begin position="51"/>
        <end position="84"/>
    </location>
</feature>
<evidence type="ECO:0000256" key="1">
    <source>
        <dbReference type="ARBA" id="ARBA00004429"/>
    </source>
</evidence>
<feature type="transmembrane region" description="Helical" evidence="8">
    <location>
        <begin position="273"/>
        <end position="297"/>
    </location>
</feature>
<gene>
    <name evidence="11" type="ORF">I6H06_17795</name>
    <name evidence="12" type="ORF">NFI99_19540</name>
</gene>
<dbReference type="Proteomes" id="UP000594892">
    <property type="component" value="Chromosome 2"/>
</dbReference>
<feature type="transmembrane region" description="Helical" evidence="8">
    <location>
        <begin position="142"/>
        <end position="165"/>
    </location>
</feature>
<feature type="transmembrane region" description="Helical" evidence="8">
    <location>
        <begin position="104"/>
        <end position="130"/>
    </location>
</feature>
<comment type="subcellular location">
    <subcellularLocation>
        <location evidence="1">Cell inner membrane</location>
        <topology evidence="1">Multi-pass membrane protein</topology>
    </subcellularLocation>
    <subcellularLocation>
        <location evidence="8">Cell membrane</location>
        <topology evidence="8">Multi-pass membrane protein</topology>
    </subcellularLocation>
</comment>
<keyword evidence="4" id="KW-0997">Cell inner membrane</keyword>
<dbReference type="InterPro" id="IPR000515">
    <property type="entry name" value="MetI-like"/>
</dbReference>
<reference evidence="11 13" key="1">
    <citation type="submission" date="2020-12" db="EMBL/GenBank/DDBJ databases">
        <title>FDA dAtabase for Regulatory Grade micrObial Sequences (FDA-ARGOS): Supporting development and validation of Infectious Disease Dx tests.</title>
        <authorList>
            <person name="Minogue T."/>
            <person name="Wolcott M."/>
            <person name="Wasieloski L."/>
            <person name="Aguilar W."/>
            <person name="Moore D."/>
            <person name="Jaissle J."/>
            <person name="Tallon L."/>
            <person name="Sadzewicz L."/>
            <person name="Zhao X."/>
            <person name="Boylan J."/>
            <person name="Ott S."/>
            <person name="Bowen H."/>
            <person name="Vavikolanu K."/>
            <person name="Mehta A."/>
            <person name="Aluvathingal J."/>
            <person name="Nadendla S."/>
            <person name="Yan Y."/>
            <person name="Sichtig H."/>
        </authorList>
    </citation>
    <scope>NUCLEOTIDE SEQUENCE [LARGE SCALE GENOMIC DNA]</scope>
    <source>
        <strain evidence="11 13">FDAARGOS_949</strain>
    </source>
</reference>
<protein>
    <submittedName>
        <fullName evidence="11">ABC transporter permease subunit</fullName>
    </submittedName>
</protein>
<evidence type="ECO:0000256" key="5">
    <source>
        <dbReference type="ARBA" id="ARBA00022692"/>
    </source>
</evidence>
<dbReference type="Proteomes" id="UP001056386">
    <property type="component" value="Chromosome 1"/>
</dbReference>
<evidence type="ECO:0000313" key="12">
    <source>
        <dbReference type="EMBL" id="USS47067.1"/>
    </source>
</evidence>
<dbReference type="Pfam" id="PF00528">
    <property type="entry name" value="BPD_transp_1"/>
    <property type="match status" value="1"/>
</dbReference>
<evidence type="ECO:0000313" key="14">
    <source>
        <dbReference type="Proteomes" id="UP001056386"/>
    </source>
</evidence>
<dbReference type="GeneID" id="45697455"/>
<sequence>MTLPPPAPDALAPAGDAPPAPAAPAGPVARTAASGVRPTPRTRRRPGFGAAMQWLVTLGLCAFLIVPVVMSVLTGLTVNAFRGLSSGLTLHWLAEVWAQYRGSVWLSLVVALATLAVTLVTGVPAGYALARSRHRAARLIEEALVLPVALPGLASALGLLIVYGGCAAFRASLWFIVAGHVVFTLPFMVRAVAAVAARADLRTLEEGAASLGATFATRFATIVLPNLRPGIVAGALAVLTLSIGEFNLTWMLHTPDTKTLPVGLADTYASMRIELGSAYTILFLLMTLPLLMAMQWLGIDAAGSRIDAAPAARPKPAAADSFPPAPPCR</sequence>
<name>A0AAQ0BW15_BURGL</name>
<evidence type="ECO:0000256" key="3">
    <source>
        <dbReference type="ARBA" id="ARBA00022475"/>
    </source>
</evidence>
<keyword evidence="14" id="KW-1185">Reference proteome</keyword>
<evidence type="ECO:0000313" key="13">
    <source>
        <dbReference type="Proteomes" id="UP000594892"/>
    </source>
</evidence>
<dbReference type="SUPFAM" id="SSF161098">
    <property type="entry name" value="MetI-like"/>
    <property type="match status" value="1"/>
</dbReference>
<feature type="transmembrane region" description="Helical" evidence="8">
    <location>
        <begin position="171"/>
        <end position="196"/>
    </location>
</feature>
<dbReference type="PROSITE" id="PS50928">
    <property type="entry name" value="ABC_TM1"/>
    <property type="match status" value="1"/>
</dbReference>
<keyword evidence="5 8" id="KW-0812">Transmembrane</keyword>
<dbReference type="EMBL" id="CP099587">
    <property type="protein sequence ID" value="USS47067.1"/>
    <property type="molecule type" value="Genomic_DNA"/>
</dbReference>
<evidence type="ECO:0000256" key="6">
    <source>
        <dbReference type="ARBA" id="ARBA00022989"/>
    </source>
</evidence>
<dbReference type="EMBL" id="CP065601">
    <property type="protein sequence ID" value="QPQ94027.1"/>
    <property type="molecule type" value="Genomic_DNA"/>
</dbReference>
<evidence type="ECO:0000256" key="4">
    <source>
        <dbReference type="ARBA" id="ARBA00022519"/>
    </source>
</evidence>
<feature type="region of interest" description="Disordered" evidence="9">
    <location>
        <begin position="1"/>
        <end position="44"/>
    </location>
</feature>
<evidence type="ECO:0000259" key="10">
    <source>
        <dbReference type="PROSITE" id="PS50928"/>
    </source>
</evidence>
<dbReference type="RefSeq" id="WP_012735108.1">
    <property type="nucleotide sequence ID" value="NZ_CP021074.1"/>
</dbReference>
<feature type="transmembrane region" description="Helical" evidence="8">
    <location>
        <begin position="231"/>
        <end position="252"/>
    </location>
</feature>
<dbReference type="PANTHER" id="PTHR43357">
    <property type="entry name" value="INNER MEMBRANE ABC TRANSPORTER PERMEASE PROTEIN YDCV"/>
    <property type="match status" value="1"/>
</dbReference>
<reference evidence="12" key="2">
    <citation type="submission" date="2022-06" db="EMBL/GenBank/DDBJ databases">
        <title>Draft genome sequence of Burkholderia glumae strain GR20004 isolated from rice panicle showing bacterial panicle blight.</title>
        <authorList>
            <person name="Choi S.Y."/>
            <person name="Lee Y.H."/>
        </authorList>
    </citation>
    <scope>NUCLEOTIDE SEQUENCE</scope>
    <source>
        <strain evidence="12">GR20004</strain>
    </source>
</reference>
<keyword evidence="3" id="KW-1003">Cell membrane</keyword>